<evidence type="ECO:0000313" key="2">
    <source>
        <dbReference type="EMBL" id="THW87943.1"/>
    </source>
</evidence>
<dbReference type="EMBL" id="QZAR01000113">
    <property type="protein sequence ID" value="THW87943.1"/>
    <property type="molecule type" value="Genomic_DNA"/>
</dbReference>
<proteinExistence type="predicted"/>
<organism evidence="2 3">
    <name type="scientific">Aureobasidium pullulans</name>
    <name type="common">Black yeast</name>
    <name type="synonym">Pullularia pullulans</name>
    <dbReference type="NCBI Taxonomy" id="5580"/>
    <lineage>
        <taxon>Eukaryota</taxon>
        <taxon>Fungi</taxon>
        <taxon>Dikarya</taxon>
        <taxon>Ascomycota</taxon>
        <taxon>Pezizomycotina</taxon>
        <taxon>Dothideomycetes</taxon>
        <taxon>Dothideomycetidae</taxon>
        <taxon>Dothideales</taxon>
        <taxon>Saccotheciaceae</taxon>
        <taxon>Aureobasidium</taxon>
    </lineage>
</organism>
<sequence>MAEIADSALFRLMDLPNELIKLVCSHADLSVYDLMALRRTCKLTREFSSDEFAGRCFHSITVLMARSSLRAFIELSQHPRFGPFIQWINISPTIASEEGLGFLPSATAPHIHDIPVPPVIQGFTAFVLDIQCMDIMRTYLNRLREENELKTDGSAEQMLNIAFKALAERKQNIRLSFSDQETNAVGAKHLLPNLHFGERTVWHLEWEETIARTIRAAFKQGCTIDKIELCETARQDARNISACCTDGIEQELTSLCFQLDTLDIEFCHQDTETTVRSAKRMVSAAPSLESLYLSRIVDYNNANQVHIPGILKCVASKSLRTIHLGNFQISTSDLASFLARYRHLLYDLQLSHVCLVDGDFMSLIAWIKDNLPRLKELCLEGICDHDEDPLCQKYSSYMIEVNGDVQTELAKILKDGFPKRVEEIQDQVDGPVEIQVDGQVETQVDGQAETQVNEEVEDQSMVIDGTEGHQTNSGE</sequence>
<name>A0A4S9M1Q8_AURPU</name>
<dbReference type="CDD" id="cd09917">
    <property type="entry name" value="F-box_SF"/>
    <property type="match status" value="1"/>
</dbReference>
<evidence type="ECO:0000313" key="3">
    <source>
        <dbReference type="Proteomes" id="UP000304928"/>
    </source>
</evidence>
<reference evidence="2 3" key="1">
    <citation type="submission" date="2018-10" db="EMBL/GenBank/DDBJ databases">
        <title>Fifty Aureobasidium pullulans genomes reveal a recombining polyextremotolerant generalist.</title>
        <authorList>
            <person name="Gostincar C."/>
            <person name="Turk M."/>
            <person name="Zajc J."/>
            <person name="Gunde-Cimerman N."/>
        </authorList>
    </citation>
    <scope>NUCLEOTIDE SEQUENCE [LARGE SCALE GENOMIC DNA]</scope>
    <source>
        <strain evidence="2 3">EXF-10507</strain>
    </source>
</reference>
<dbReference type="InterPro" id="IPR032675">
    <property type="entry name" value="LRR_dom_sf"/>
</dbReference>
<dbReference type="AlphaFoldDB" id="A0A4S9M1Q8"/>
<evidence type="ECO:0008006" key="4">
    <source>
        <dbReference type="Google" id="ProtNLM"/>
    </source>
</evidence>
<dbReference type="SUPFAM" id="SSF52047">
    <property type="entry name" value="RNI-like"/>
    <property type="match status" value="1"/>
</dbReference>
<dbReference type="Proteomes" id="UP000304928">
    <property type="component" value="Unassembled WGS sequence"/>
</dbReference>
<protein>
    <recommendedName>
        <fullName evidence="4">F-box domain-containing protein</fullName>
    </recommendedName>
</protein>
<dbReference type="Gene3D" id="3.80.10.10">
    <property type="entry name" value="Ribonuclease Inhibitor"/>
    <property type="match status" value="1"/>
</dbReference>
<evidence type="ECO:0000256" key="1">
    <source>
        <dbReference type="SAM" id="MobiDB-lite"/>
    </source>
</evidence>
<comment type="caution">
    <text evidence="2">The sequence shown here is derived from an EMBL/GenBank/DDBJ whole genome shotgun (WGS) entry which is preliminary data.</text>
</comment>
<accession>A0A4S9M1Q8</accession>
<gene>
    <name evidence="2" type="ORF">D6D15_06315</name>
</gene>
<feature type="region of interest" description="Disordered" evidence="1">
    <location>
        <begin position="445"/>
        <end position="475"/>
    </location>
</feature>